<evidence type="ECO:0000313" key="2">
    <source>
        <dbReference type="Proteomes" id="UP001162483"/>
    </source>
</evidence>
<dbReference type="Proteomes" id="UP001162483">
    <property type="component" value="Unassembled WGS sequence"/>
</dbReference>
<gene>
    <name evidence="1" type="ORF">SPARVUS_LOCUS13960199</name>
</gene>
<reference evidence="1" key="1">
    <citation type="submission" date="2023-05" db="EMBL/GenBank/DDBJ databases">
        <authorList>
            <person name="Stuckert A."/>
        </authorList>
    </citation>
    <scope>NUCLEOTIDE SEQUENCE</scope>
</reference>
<comment type="caution">
    <text evidence="1">The sequence shown here is derived from an EMBL/GenBank/DDBJ whole genome shotgun (WGS) entry which is preliminary data.</text>
</comment>
<protein>
    <submittedName>
        <fullName evidence="1">Uncharacterized protein</fullName>
    </submittedName>
</protein>
<name>A0ABN9GDN6_9NEOB</name>
<keyword evidence="2" id="KW-1185">Reference proteome</keyword>
<evidence type="ECO:0000313" key="1">
    <source>
        <dbReference type="EMBL" id="CAI9607512.1"/>
    </source>
</evidence>
<dbReference type="EMBL" id="CATNWA010018469">
    <property type="protein sequence ID" value="CAI9607512.1"/>
    <property type="molecule type" value="Genomic_DNA"/>
</dbReference>
<accession>A0ABN9GDN6</accession>
<sequence length="45" mass="5186">MVELDGLLSFFPNDPLFFSLLIKAPPFRDGLTIWKLRHCPKARGQ</sequence>
<organism evidence="1 2">
    <name type="scientific">Staurois parvus</name>
    <dbReference type="NCBI Taxonomy" id="386267"/>
    <lineage>
        <taxon>Eukaryota</taxon>
        <taxon>Metazoa</taxon>
        <taxon>Chordata</taxon>
        <taxon>Craniata</taxon>
        <taxon>Vertebrata</taxon>
        <taxon>Euteleostomi</taxon>
        <taxon>Amphibia</taxon>
        <taxon>Batrachia</taxon>
        <taxon>Anura</taxon>
        <taxon>Neobatrachia</taxon>
        <taxon>Ranoidea</taxon>
        <taxon>Ranidae</taxon>
        <taxon>Staurois</taxon>
    </lineage>
</organism>
<proteinExistence type="predicted"/>